<dbReference type="VEuPathDB" id="FungiDB:SPRG_12094"/>
<dbReference type="RefSeq" id="XP_012206992.1">
    <property type="nucleotide sequence ID" value="XM_012351602.1"/>
</dbReference>
<evidence type="ECO:0000313" key="3">
    <source>
        <dbReference type="EMBL" id="KDO22256.1"/>
    </source>
</evidence>
<keyword evidence="2" id="KW-0472">Membrane</keyword>
<dbReference type="GO" id="GO:0005216">
    <property type="term" value="F:monoatomic ion channel activity"/>
    <property type="evidence" value="ECO:0007669"/>
    <property type="project" value="InterPro"/>
</dbReference>
<feature type="transmembrane region" description="Helical" evidence="2">
    <location>
        <begin position="384"/>
        <end position="403"/>
    </location>
</feature>
<reference evidence="3 4" key="1">
    <citation type="journal article" date="2013" name="PLoS Genet.">
        <title>Distinctive expansion of potential virulence genes in the genome of the oomycete fish pathogen Saprolegnia parasitica.</title>
        <authorList>
            <person name="Jiang R.H."/>
            <person name="de Bruijn I."/>
            <person name="Haas B.J."/>
            <person name="Belmonte R."/>
            <person name="Lobach L."/>
            <person name="Christie J."/>
            <person name="van den Ackerveken G."/>
            <person name="Bottin A."/>
            <person name="Bulone V."/>
            <person name="Diaz-Moreno S.M."/>
            <person name="Dumas B."/>
            <person name="Fan L."/>
            <person name="Gaulin E."/>
            <person name="Govers F."/>
            <person name="Grenville-Briggs L.J."/>
            <person name="Horner N.R."/>
            <person name="Levin J.Z."/>
            <person name="Mammella M."/>
            <person name="Meijer H.J."/>
            <person name="Morris P."/>
            <person name="Nusbaum C."/>
            <person name="Oome S."/>
            <person name="Phillips A.J."/>
            <person name="van Rooyen D."/>
            <person name="Rzeszutek E."/>
            <person name="Saraiva M."/>
            <person name="Secombes C.J."/>
            <person name="Seidl M.F."/>
            <person name="Snel B."/>
            <person name="Stassen J.H."/>
            <person name="Sykes S."/>
            <person name="Tripathy S."/>
            <person name="van den Berg H."/>
            <person name="Vega-Arreguin J.C."/>
            <person name="Wawra S."/>
            <person name="Young S.K."/>
            <person name="Zeng Q."/>
            <person name="Dieguez-Uribeondo J."/>
            <person name="Russ C."/>
            <person name="Tyler B.M."/>
            <person name="van West P."/>
        </authorList>
    </citation>
    <scope>NUCLEOTIDE SEQUENCE [LARGE SCALE GENOMIC DNA]</scope>
    <source>
        <strain evidence="3 4">CBS 223.65</strain>
    </source>
</reference>
<keyword evidence="2" id="KW-1133">Transmembrane helix</keyword>
<dbReference type="EMBL" id="KK583271">
    <property type="protein sequence ID" value="KDO22256.1"/>
    <property type="molecule type" value="Genomic_DNA"/>
</dbReference>
<keyword evidence="2" id="KW-0812">Transmembrane</keyword>
<dbReference type="GO" id="GO:0005886">
    <property type="term" value="C:plasma membrane"/>
    <property type="evidence" value="ECO:0007669"/>
    <property type="project" value="TreeGrafter"/>
</dbReference>
<keyword evidence="1" id="KW-0677">Repeat</keyword>
<dbReference type="OrthoDB" id="78158at2759"/>
<dbReference type="InterPro" id="IPR024862">
    <property type="entry name" value="TRPV"/>
</dbReference>
<dbReference type="GeneID" id="24134089"/>
<dbReference type="KEGG" id="spar:SPRG_12094"/>
<evidence type="ECO:0000256" key="1">
    <source>
        <dbReference type="ARBA" id="ARBA00022737"/>
    </source>
</evidence>
<dbReference type="GO" id="GO:0098703">
    <property type="term" value="P:calcium ion import across plasma membrane"/>
    <property type="evidence" value="ECO:0007669"/>
    <property type="project" value="TreeGrafter"/>
</dbReference>
<dbReference type="AlphaFoldDB" id="A0A067C6V0"/>
<feature type="transmembrane region" description="Helical" evidence="2">
    <location>
        <begin position="312"/>
        <end position="331"/>
    </location>
</feature>
<dbReference type="PANTHER" id="PTHR10582">
    <property type="entry name" value="TRANSIENT RECEPTOR POTENTIAL ION CHANNEL PROTEIN"/>
    <property type="match status" value="1"/>
</dbReference>
<feature type="transmembrane region" description="Helical" evidence="2">
    <location>
        <begin position="544"/>
        <end position="566"/>
    </location>
</feature>
<evidence type="ECO:0000313" key="4">
    <source>
        <dbReference type="Proteomes" id="UP000030745"/>
    </source>
</evidence>
<feature type="transmembrane region" description="Helical" evidence="2">
    <location>
        <begin position="475"/>
        <end position="493"/>
    </location>
</feature>
<feature type="transmembrane region" description="Helical" evidence="2">
    <location>
        <begin position="343"/>
        <end position="364"/>
    </location>
</feature>
<dbReference type="PANTHER" id="PTHR10582:SF2">
    <property type="entry name" value="INACTIVE"/>
    <property type="match status" value="1"/>
</dbReference>
<accession>A0A067C6V0</accession>
<protein>
    <submittedName>
        <fullName evidence="3">Uncharacterized protein</fullName>
    </submittedName>
</protein>
<organism evidence="3 4">
    <name type="scientific">Saprolegnia parasitica (strain CBS 223.65)</name>
    <dbReference type="NCBI Taxonomy" id="695850"/>
    <lineage>
        <taxon>Eukaryota</taxon>
        <taxon>Sar</taxon>
        <taxon>Stramenopiles</taxon>
        <taxon>Oomycota</taxon>
        <taxon>Saprolegniomycetes</taxon>
        <taxon>Saprolegniales</taxon>
        <taxon>Saprolegniaceae</taxon>
        <taxon>Saprolegnia</taxon>
    </lineage>
</organism>
<gene>
    <name evidence="3" type="ORF">SPRG_12094</name>
</gene>
<feature type="transmembrane region" description="Helical" evidence="2">
    <location>
        <begin position="415"/>
        <end position="433"/>
    </location>
</feature>
<evidence type="ECO:0000256" key="2">
    <source>
        <dbReference type="SAM" id="Phobius"/>
    </source>
</evidence>
<proteinExistence type="predicted"/>
<name>A0A067C6V0_SAPPC</name>
<keyword evidence="4" id="KW-1185">Reference proteome</keyword>
<feature type="transmembrane region" description="Helical" evidence="2">
    <location>
        <begin position="248"/>
        <end position="265"/>
    </location>
</feature>
<dbReference type="Proteomes" id="UP000030745">
    <property type="component" value="Unassembled WGS sequence"/>
</dbReference>
<sequence>MASAMRGTQPSIRHTAVNAIDATGRTQLARASFWTPRSTLPLRTTPVSPLEYAEKFKHVNCAALVRNEANYRVKDPSNDFVTNLRAELTVADGADFDERLFRQAVENDPAAAAKYLDQFVSSGRYDYSFTQLDAICGRKNVKSSALYSVLNDSIVDDGGAKHDLLQHVVLQRVLDVKWELFSARKYYQQLLMHLLVLGAMTRRSHSTFGCGPPSSRRGPSKRVTANDTTKVGKLEAEYVKKLSLQTSAVVWLFSVVFCLVGFVHLRQLKPERLLKLVRWMYDGKHVLDPSFAIPHVAKYKAKVRSWLLVRTILWTLVLAVPLLVVTYTLDVDGQIAVLQYQSFAAFGILLITAAYFLVLEYLELLGEDPWIFECIEDANVLGKLYWSFVLVFLLPFIVPFKASYRKYFASFTNKLQLTTYLWILGPFALLHAMENIVGYPFELTVTLAEFLEVNKTAGYLLPIVKDVMGDVWDFLIFYGVFQCGLTCAYYFIFQQKSDAYKTLWASFRATYFVMYGENGVGDFNAKDDTTKEHLLQGPIMHFGFILRMFHCAVMVVLLLNLLLAMMNKTVDRNWAKLQSRALASYARCVLRLETMLGHTEAAREKRLQILTPAGPVLNPIFGEHVSKRQLTMSTAKDDIDEDTRRDGLLTKVHDLSIQNAQLETQIAGTTQRLDSQLHDVLAAIQRAAK</sequence>